<name>A0A6A8AG74_9HYPH</name>
<feature type="region of interest" description="Disordered" evidence="1">
    <location>
        <begin position="1"/>
        <end position="25"/>
    </location>
</feature>
<dbReference type="Proteomes" id="UP000435138">
    <property type="component" value="Unassembled WGS sequence"/>
</dbReference>
<proteinExistence type="predicted"/>
<gene>
    <name evidence="2" type="ORF">GAO09_19515</name>
</gene>
<dbReference type="EMBL" id="WIXI01000047">
    <property type="protein sequence ID" value="MQY48226.1"/>
    <property type="molecule type" value="Genomic_DNA"/>
</dbReference>
<sequence length="114" mass="12419">MTDTVKHTPGPWKVFNSTDVFPDDNDREGERQIADCAMSHAMPFSEEQANALLIAAAPEFLLAAKKLIGAFDDLKSKTTLERIVTGRSDAELRKASDEAISELRAAIAKAEGRS</sequence>
<protein>
    <submittedName>
        <fullName evidence="2">Uncharacterized protein</fullName>
    </submittedName>
</protein>
<accession>A0A6A8AG74</accession>
<comment type="caution">
    <text evidence="2">The sequence shown here is derived from an EMBL/GenBank/DDBJ whole genome shotgun (WGS) entry which is preliminary data.</text>
</comment>
<evidence type="ECO:0000313" key="3">
    <source>
        <dbReference type="Proteomes" id="UP000435138"/>
    </source>
</evidence>
<dbReference type="RefSeq" id="WP_153356233.1">
    <property type="nucleotide sequence ID" value="NZ_WIXI01000047.1"/>
</dbReference>
<dbReference type="AlphaFoldDB" id="A0A6A8AG74"/>
<keyword evidence="3" id="KW-1185">Reference proteome</keyword>
<evidence type="ECO:0000313" key="2">
    <source>
        <dbReference type="EMBL" id="MQY48226.1"/>
    </source>
</evidence>
<reference evidence="2 3" key="1">
    <citation type="submission" date="2019-11" db="EMBL/GenBank/DDBJ databases">
        <title>Genome analysis of Rhizobacterium cereale a novel genus and species isolated from maize roots in North Spain.</title>
        <authorList>
            <person name="Menendez E."/>
            <person name="Flores-Felix J.D."/>
            <person name="Ramirez-Bahena M.-H."/>
            <person name="Igual J.M."/>
            <person name="Garcia-Fraile P."/>
            <person name="Peix A."/>
            <person name="Velazquez E."/>
        </authorList>
    </citation>
    <scope>NUCLEOTIDE SEQUENCE [LARGE SCALE GENOMIC DNA]</scope>
    <source>
        <strain evidence="2 3">RZME27</strain>
    </source>
</reference>
<organism evidence="2 3">
    <name type="scientific">Endobacterium cereale</name>
    <dbReference type="NCBI Taxonomy" id="2663029"/>
    <lineage>
        <taxon>Bacteria</taxon>
        <taxon>Pseudomonadati</taxon>
        <taxon>Pseudomonadota</taxon>
        <taxon>Alphaproteobacteria</taxon>
        <taxon>Hyphomicrobiales</taxon>
        <taxon>Rhizobiaceae</taxon>
        <taxon>Endobacterium</taxon>
    </lineage>
</organism>
<evidence type="ECO:0000256" key="1">
    <source>
        <dbReference type="SAM" id="MobiDB-lite"/>
    </source>
</evidence>